<name>A0A8S9M9Y2_BRACR</name>
<feature type="compositionally biased region" description="Low complexity" evidence="1">
    <location>
        <begin position="211"/>
        <end position="231"/>
    </location>
</feature>
<evidence type="ECO:0000313" key="2">
    <source>
        <dbReference type="EMBL" id="KAF2614701.1"/>
    </source>
</evidence>
<feature type="region of interest" description="Disordered" evidence="1">
    <location>
        <begin position="199"/>
        <end position="232"/>
    </location>
</feature>
<protein>
    <submittedName>
        <fullName evidence="2">Uncharacterized protein</fullName>
    </submittedName>
</protein>
<sequence>MIDPRIWLEPEGFRDWTLRSFKSTGCSFRSGYHIRTLAYLDPEVSWEPEGTRRFFRDVMTPMRLRLHRGSSFFFIFGTLRPDRNPKGPYSASLGKATTGTCLDFAFAARKLATIDFICCILLLLEVTDRLRGCWCGCYYPSARLHCFPCLEKQGLDCSIEAYNGSSSMIPMGDLSDFSGNVARLPVSVVYDEYQKAKARKRRPSYTPPSRLASAALSANGPSSTSSTSVVVGPERDPLVDAHQRLIGEVFLLRGQMQDMGSTINRGVSPRLQLRDPLLGRGEARRFNLDPEITLGTQRFPWTMRSYLGPGGPSLDPGIMAGARRNPEVSSLDPEITDWNPEEPGGSYLDPEIIIWNPKAIGEPGGTVLRLPRQGYYRHLFGFRILPLESWPPSSSYAVFYFYRKSLTGLEGAGVGVMTQMPGFAAFHVWRSRILIAPGTPMRLRLQRGFR</sequence>
<accession>A0A8S9M9Y2</accession>
<dbReference type="EMBL" id="QGKY02000089">
    <property type="protein sequence ID" value="KAF2614701.1"/>
    <property type="molecule type" value="Genomic_DNA"/>
</dbReference>
<gene>
    <name evidence="2" type="ORF">F2Q70_00011745</name>
</gene>
<reference evidence="2" key="1">
    <citation type="submission" date="2019-12" db="EMBL/GenBank/DDBJ databases">
        <title>Genome sequencing and annotation of Brassica cretica.</title>
        <authorList>
            <person name="Studholme D.J."/>
            <person name="Sarris P.F."/>
        </authorList>
    </citation>
    <scope>NUCLEOTIDE SEQUENCE</scope>
    <source>
        <strain evidence="2">PFS-102/07</strain>
        <tissue evidence="2">Leaf</tissue>
    </source>
</reference>
<dbReference type="AlphaFoldDB" id="A0A8S9M9Y2"/>
<evidence type="ECO:0000256" key="1">
    <source>
        <dbReference type="SAM" id="MobiDB-lite"/>
    </source>
</evidence>
<comment type="caution">
    <text evidence="2">The sequence shown here is derived from an EMBL/GenBank/DDBJ whole genome shotgun (WGS) entry which is preliminary data.</text>
</comment>
<proteinExistence type="predicted"/>
<organism evidence="2">
    <name type="scientific">Brassica cretica</name>
    <name type="common">Mustard</name>
    <dbReference type="NCBI Taxonomy" id="69181"/>
    <lineage>
        <taxon>Eukaryota</taxon>
        <taxon>Viridiplantae</taxon>
        <taxon>Streptophyta</taxon>
        <taxon>Embryophyta</taxon>
        <taxon>Tracheophyta</taxon>
        <taxon>Spermatophyta</taxon>
        <taxon>Magnoliopsida</taxon>
        <taxon>eudicotyledons</taxon>
        <taxon>Gunneridae</taxon>
        <taxon>Pentapetalae</taxon>
        <taxon>rosids</taxon>
        <taxon>malvids</taxon>
        <taxon>Brassicales</taxon>
        <taxon>Brassicaceae</taxon>
        <taxon>Brassiceae</taxon>
        <taxon>Brassica</taxon>
    </lineage>
</organism>